<dbReference type="PANTHER" id="PTHR24115:SF799">
    <property type="entry name" value="KINESIN-LIKE PROTEIN"/>
    <property type="match status" value="1"/>
</dbReference>
<sequence>MPNVPLARELEALSDAFHAAMMKPPSTISGPKPTAAERPADMYAAVDTRVFVRARPVLSHETAPATTVKRMEGMRNCIFMSPEVTLSGKTSVVPTSIPVDATFTDRDSNELVYETTCRGLVPVAVEGGSAALLCYGQTGSGKTFTTAGLLRCIASELQPLLSPTSEVTVAFLEVHTDGCRDLISGEPNVMILEDKQGAVQVHNCRETKVTSAQEVAALSERAVAARSTKSTERNLSGSSRSHMAVRFVIRRTDTPWVAPGVLNVVDLAGSESASDATGHDKERINETKFINASLMTLKECIRARGQAAVTTKHVHIPFRQSKLTLLLRDSFELFVQRKTKTAVIACVSPLLRDARHTYNTLRYASLLYVSPKACTVVQSDDRDPNQWSRETALEFIVKSSNGRIRNPEAILPAGDGRALAQLPEADFVNRATQQCGLGSNAAKDAYTRVWKAVVDAKKIMRGNVQRAKVQAAAKRGEAAAIEKMAAAAERKRMAAGAPTAASPAQPDPRRGSTEIVCVEEEEAMPARAAPQPHRPLPRTRQVTALLAEEKENDKYLEDLNARMLNGYAGGRGPRRA</sequence>
<feature type="region of interest" description="Disordered" evidence="5">
    <location>
        <begin position="492"/>
        <end position="511"/>
    </location>
</feature>
<dbReference type="GO" id="GO:0016887">
    <property type="term" value="F:ATP hydrolysis activity"/>
    <property type="evidence" value="ECO:0007669"/>
    <property type="project" value="TreeGrafter"/>
</dbReference>
<gene>
    <name evidence="7" type="ORF">NDES1114_LOCUS10326</name>
</gene>
<feature type="binding site" evidence="3">
    <location>
        <begin position="136"/>
        <end position="143"/>
    </location>
    <ligand>
        <name>ATP</name>
        <dbReference type="ChEBI" id="CHEBI:30616"/>
    </ligand>
</feature>
<evidence type="ECO:0000256" key="1">
    <source>
        <dbReference type="ARBA" id="ARBA00022741"/>
    </source>
</evidence>
<dbReference type="InterPro" id="IPR036961">
    <property type="entry name" value="Kinesin_motor_dom_sf"/>
</dbReference>
<keyword evidence="3 4" id="KW-0505">Motor protein</keyword>
<dbReference type="SUPFAM" id="SSF52540">
    <property type="entry name" value="P-loop containing nucleoside triphosphate hydrolases"/>
    <property type="match status" value="1"/>
</dbReference>
<dbReference type="Pfam" id="PF00225">
    <property type="entry name" value="Kinesin"/>
    <property type="match status" value="1"/>
</dbReference>
<evidence type="ECO:0000256" key="3">
    <source>
        <dbReference type="PROSITE-ProRule" id="PRU00283"/>
    </source>
</evidence>
<dbReference type="GO" id="GO:0005874">
    <property type="term" value="C:microtubule"/>
    <property type="evidence" value="ECO:0007669"/>
    <property type="project" value="UniProtKB-KW"/>
</dbReference>
<dbReference type="GO" id="GO:0005871">
    <property type="term" value="C:kinesin complex"/>
    <property type="evidence" value="ECO:0007669"/>
    <property type="project" value="TreeGrafter"/>
</dbReference>
<comment type="similarity">
    <text evidence="3 4">Belongs to the TRAFAC class myosin-kinesin ATPase superfamily. Kinesin family.</text>
</comment>
<dbReference type="PROSITE" id="PS50067">
    <property type="entry name" value="KINESIN_MOTOR_2"/>
    <property type="match status" value="1"/>
</dbReference>
<name>A0A7S1LL37_NEODS</name>
<dbReference type="PANTHER" id="PTHR24115">
    <property type="entry name" value="KINESIN-RELATED"/>
    <property type="match status" value="1"/>
</dbReference>
<dbReference type="PRINTS" id="PR00380">
    <property type="entry name" value="KINESINHEAVY"/>
</dbReference>
<evidence type="ECO:0000256" key="4">
    <source>
        <dbReference type="RuleBase" id="RU000394"/>
    </source>
</evidence>
<dbReference type="GO" id="GO:0005524">
    <property type="term" value="F:ATP binding"/>
    <property type="evidence" value="ECO:0007669"/>
    <property type="project" value="UniProtKB-UniRule"/>
</dbReference>
<feature type="domain" description="Kinesin motor" evidence="6">
    <location>
        <begin position="47"/>
        <end position="370"/>
    </location>
</feature>
<reference evidence="7" key="1">
    <citation type="submission" date="2021-01" db="EMBL/GenBank/DDBJ databases">
        <authorList>
            <person name="Corre E."/>
            <person name="Pelletier E."/>
            <person name="Niang G."/>
            <person name="Scheremetjew M."/>
            <person name="Finn R."/>
            <person name="Kale V."/>
            <person name="Holt S."/>
            <person name="Cochrane G."/>
            <person name="Meng A."/>
            <person name="Brown T."/>
            <person name="Cohen L."/>
        </authorList>
    </citation>
    <scope>NUCLEOTIDE SEQUENCE</scope>
    <source>
        <strain evidence="7">CCAP 1951/1</strain>
    </source>
</reference>
<dbReference type="InterPro" id="IPR027640">
    <property type="entry name" value="Kinesin-like_fam"/>
</dbReference>
<keyword evidence="1 3" id="KW-0547">Nucleotide-binding</keyword>
<dbReference type="PROSITE" id="PS00411">
    <property type="entry name" value="KINESIN_MOTOR_1"/>
    <property type="match status" value="1"/>
</dbReference>
<accession>A0A7S1LL37</accession>
<dbReference type="Gene3D" id="3.40.850.10">
    <property type="entry name" value="Kinesin motor domain"/>
    <property type="match status" value="1"/>
</dbReference>
<dbReference type="EMBL" id="HBGF01015764">
    <property type="protein sequence ID" value="CAD9107218.1"/>
    <property type="molecule type" value="Transcribed_RNA"/>
</dbReference>
<evidence type="ECO:0000313" key="7">
    <source>
        <dbReference type="EMBL" id="CAD9107218.1"/>
    </source>
</evidence>
<evidence type="ECO:0000256" key="5">
    <source>
        <dbReference type="SAM" id="MobiDB-lite"/>
    </source>
</evidence>
<dbReference type="InterPro" id="IPR027417">
    <property type="entry name" value="P-loop_NTPase"/>
</dbReference>
<dbReference type="InterPro" id="IPR001752">
    <property type="entry name" value="Kinesin_motor_dom"/>
</dbReference>
<dbReference type="GO" id="GO:0007018">
    <property type="term" value="P:microtubule-based movement"/>
    <property type="evidence" value="ECO:0007669"/>
    <property type="project" value="InterPro"/>
</dbReference>
<dbReference type="GO" id="GO:0008017">
    <property type="term" value="F:microtubule binding"/>
    <property type="evidence" value="ECO:0007669"/>
    <property type="project" value="InterPro"/>
</dbReference>
<dbReference type="SMART" id="SM00129">
    <property type="entry name" value="KISc"/>
    <property type="match status" value="1"/>
</dbReference>
<organism evidence="7">
    <name type="scientific">Neobodo designis</name>
    <name type="common">Flagellated protozoan</name>
    <name type="synonym">Bodo designis</name>
    <dbReference type="NCBI Taxonomy" id="312471"/>
    <lineage>
        <taxon>Eukaryota</taxon>
        <taxon>Discoba</taxon>
        <taxon>Euglenozoa</taxon>
        <taxon>Kinetoplastea</taxon>
        <taxon>Metakinetoplastina</taxon>
        <taxon>Neobodonida</taxon>
        <taxon>Neobodo</taxon>
    </lineage>
</organism>
<evidence type="ECO:0000256" key="2">
    <source>
        <dbReference type="ARBA" id="ARBA00022840"/>
    </source>
</evidence>
<keyword evidence="4" id="KW-0493">Microtubule</keyword>
<dbReference type="GO" id="GO:0003777">
    <property type="term" value="F:microtubule motor activity"/>
    <property type="evidence" value="ECO:0007669"/>
    <property type="project" value="InterPro"/>
</dbReference>
<keyword evidence="2 3" id="KW-0067">ATP-binding</keyword>
<protein>
    <recommendedName>
        <fullName evidence="4">Kinesin-like protein</fullName>
    </recommendedName>
</protein>
<evidence type="ECO:0000259" key="6">
    <source>
        <dbReference type="PROSITE" id="PS50067"/>
    </source>
</evidence>
<feature type="compositionally biased region" description="Low complexity" evidence="5">
    <location>
        <begin position="494"/>
        <end position="504"/>
    </location>
</feature>
<dbReference type="AlphaFoldDB" id="A0A7S1LL37"/>
<proteinExistence type="inferred from homology"/>
<dbReference type="InterPro" id="IPR019821">
    <property type="entry name" value="Kinesin_motor_CS"/>
</dbReference>